<evidence type="ECO:0000313" key="2">
    <source>
        <dbReference type="EMBL" id="MDO1533586.1"/>
    </source>
</evidence>
<proteinExistence type="predicted"/>
<reference evidence="2" key="1">
    <citation type="submission" date="2023-06" db="EMBL/GenBank/DDBJ databases">
        <authorList>
            <person name="Jiang Y."/>
            <person name="Liu Q."/>
        </authorList>
    </citation>
    <scope>NUCLEOTIDE SEQUENCE</scope>
    <source>
        <strain evidence="2">CGMCC 1.12090</strain>
    </source>
</reference>
<dbReference type="EMBL" id="JAUKVY010000009">
    <property type="protein sequence ID" value="MDO1533586.1"/>
    <property type="molecule type" value="Genomic_DNA"/>
</dbReference>
<dbReference type="Proteomes" id="UP001169027">
    <property type="component" value="Unassembled WGS sequence"/>
</dbReference>
<keyword evidence="1" id="KW-0812">Transmembrane</keyword>
<evidence type="ECO:0000256" key="1">
    <source>
        <dbReference type="SAM" id="Phobius"/>
    </source>
</evidence>
<keyword evidence="3" id="KW-1185">Reference proteome</keyword>
<keyword evidence="1" id="KW-0472">Membrane</keyword>
<organism evidence="2 3">
    <name type="scientific">Variovorax ginsengisoli</name>
    <dbReference type="NCBI Taxonomy" id="363844"/>
    <lineage>
        <taxon>Bacteria</taxon>
        <taxon>Pseudomonadati</taxon>
        <taxon>Pseudomonadota</taxon>
        <taxon>Betaproteobacteria</taxon>
        <taxon>Burkholderiales</taxon>
        <taxon>Comamonadaceae</taxon>
        <taxon>Variovorax</taxon>
    </lineage>
</organism>
<gene>
    <name evidence="2" type="ORF">Q2T77_14920</name>
</gene>
<sequence length="42" mass="4446">MKLWKSIEAHHGDFGAALFILPCLLATFSMAGIAFGVALLLA</sequence>
<feature type="transmembrane region" description="Helical" evidence="1">
    <location>
        <begin position="14"/>
        <end position="41"/>
    </location>
</feature>
<keyword evidence="1" id="KW-1133">Transmembrane helix</keyword>
<name>A0ABT8S842_9BURK</name>
<protein>
    <submittedName>
        <fullName evidence="2">Uncharacterized protein</fullName>
    </submittedName>
</protein>
<evidence type="ECO:0000313" key="3">
    <source>
        <dbReference type="Proteomes" id="UP001169027"/>
    </source>
</evidence>
<comment type="caution">
    <text evidence="2">The sequence shown here is derived from an EMBL/GenBank/DDBJ whole genome shotgun (WGS) entry which is preliminary data.</text>
</comment>
<accession>A0ABT8S842</accession>
<dbReference type="RefSeq" id="WP_301810381.1">
    <property type="nucleotide sequence ID" value="NZ_JAUJZH010000009.1"/>
</dbReference>